<evidence type="ECO:0000256" key="9">
    <source>
        <dbReference type="ARBA" id="ARBA00023034"/>
    </source>
</evidence>
<evidence type="ECO:0000256" key="2">
    <source>
        <dbReference type="ARBA" id="ARBA00004922"/>
    </source>
</evidence>
<keyword evidence="9 12" id="KW-0333">Golgi apparatus</keyword>
<dbReference type="GO" id="GO:0032580">
    <property type="term" value="C:Golgi cisterna membrane"/>
    <property type="evidence" value="ECO:0007669"/>
    <property type="project" value="UniProtKB-SubCell"/>
</dbReference>
<keyword evidence="7" id="KW-0735">Signal-anchor</keyword>
<evidence type="ECO:0000256" key="11">
    <source>
        <dbReference type="ARBA" id="ARBA00023180"/>
    </source>
</evidence>
<keyword evidence="6 12" id="KW-0812">Transmembrane</keyword>
<evidence type="ECO:0000313" key="15">
    <source>
        <dbReference type="EMBL" id="CAD5214385.1"/>
    </source>
</evidence>
<keyword evidence="17" id="KW-1185">Reference proteome</keyword>
<keyword evidence="11" id="KW-0325">Glycoprotein</keyword>
<evidence type="ECO:0000256" key="10">
    <source>
        <dbReference type="ARBA" id="ARBA00023136"/>
    </source>
</evidence>
<reference evidence="15" key="2">
    <citation type="submission" date="2020-09" db="EMBL/GenBank/DDBJ databases">
        <authorList>
            <person name="Kikuchi T."/>
        </authorList>
    </citation>
    <scope>NUCLEOTIDE SEQUENCE</scope>
    <source>
        <strain evidence="15">Ka4C1</strain>
    </source>
</reference>
<keyword evidence="10" id="KW-0472">Membrane</keyword>
<evidence type="ECO:0000256" key="6">
    <source>
        <dbReference type="ARBA" id="ARBA00022692"/>
    </source>
</evidence>
<dbReference type="UniPathway" id="UPA00378"/>
<evidence type="ECO:0000256" key="1">
    <source>
        <dbReference type="ARBA" id="ARBA00004447"/>
    </source>
</evidence>
<name>A0A1I7RVW8_BURXY</name>
<evidence type="ECO:0000259" key="13">
    <source>
        <dbReference type="Pfam" id="PF00852"/>
    </source>
</evidence>
<dbReference type="eggNOG" id="KOG2619">
    <property type="taxonomic scope" value="Eukaryota"/>
</dbReference>
<evidence type="ECO:0000313" key="16">
    <source>
        <dbReference type="Proteomes" id="UP000095284"/>
    </source>
</evidence>
<evidence type="ECO:0000259" key="14">
    <source>
        <dbReference type="Pfam" id="PF17039"/>
    </source>
</evidence>
<comment type="subcellular location">
    <subcellularLocation>
        <location evidence="1 12">Golgi apparatus</location>
        <location evidence="1 12">Golgi stack membrane</location>
        <topology evidence="1 12">Single-pass type II membrane protein</topology>
    </subcellularLocation>
</comment>
<gene>
    <name evidence="15" type="ORF">BXYJ_LOCUS3503</name>
</gene>
<dbReference type="Proteomes" id="UP000659654">
    <property type="component" value="Unassembled WGS sequence"/>
</dbReference>
<dbReference type="EMBL" id="CAJFDI010000002">
    <property type="protein sequence ID" value="CAD5214385.1"/>
    <property type="molecule type" value="Genomic_DNA"/>
</dbReference>
<dbReference type="Gene3D" id="3.40.50.11660">
    <property type="entry name" value="Glycosyl transferase family 10, C-terminal domain"/>
    <property type="match status" value="1"/>
</dbReference>
<proteinExistence type="inferred from homology"/>
<dbReference type="InterPro" id="IPR055270">
    <property type="entry name" value="Glyco_tran_10_C"/>
</dbReference>
<dbReference type="EC" id="2.4.1.-" evidence="12"/>
<evidence type="ECO:0000256" key="8">
    <source>
        <dbReference type="ARBA" id="ARBA00022989"/>
    </source>
</evidence>
<organism evidence="16 18">
    <name type="scientific">Bursaphelenchus xylophilus</name>
    <name type="common">Pinewood nematode worm</name>
    <name type="synonym">Aphelenchoides xylophilus</name>
    <dbReference type="NCBI Taxonomy" id="6326"/>
    <lineage>
        <taxon>Eukaryota</taxon>
        <taxon>Metazoa</taxon>
        <taxon>Ecdysozoa</taxon>
        <taxon>Nematoda</taxon>
        <taxon>Chromadorea</taxon>
        <taxon>Rhabditida</taxon>
        <taxon>Tylenchina</taxon>
        <taxon>Tylenchomorpha</taxon>
        <taxon>Aphelenchoidea</taxon>
        <taxon>Aphelenchoididae</taxon>
        <taxon>Bursaphelenchus</taxon>
    </lineage>
</organism>
<protein>
    <recommendedName>
        <fullName evidence="12">Fucosyltransferase</fullName>
        <ecNumber evidence="12">2.4.1.-</ecNumber>
    </recommendedName>
</protein>
<dbReference type="EMBL" id="CAJFCV020000002">
    <property type="protein sequence ID" value="CAG9094803.1"/>
    <property type="molecule type" value="Genomic_DNA"/>
</dbReference>
<dbReference type="Pfam" id="PF17039">
    <property type="entry name" value="Glyco_tran_10_N"/>
    <property type="match status" value="1"/>
</dbReference>
<evidence type="ECO:0000256" key="4">
    <source>
        <dbReference type="ARBA" id="ARBA00022676"/>
    </source>
</evidence>
<dbReference type="SMR" id="A0A1I7RVW8"/>
<evidence type="ECO:0000313" key="17">
    <source>
        <dbReference type="Proteomes" id="UP000659654"/>
    </source>
</evidence>
<dbReference type="WBParaSite" id="BXY_0488100.1">
    <property type="protein sequence ID" value="BXY_0488100.1"/>
    <property type="gene ID" value="BXY_0488100"/>
</dbReference>
<evidence type="ECO:0000256" key="5">
    <source>
        <dbReference type="ARBA" id="ARBA00022679"/>
    </source>
</evidence>
<accession>A0A1I7RVW8</accession>
<comment type="pathway">
    <text evidence="2">Protein modification; protein glycosylation.</text>
</comment>
<reference evidence="18" key="1">
    <citation type="submission" date="2016-11" db="UniProtKB">
        <authorList>
            <consortium name="WormBaseParasite"/>
        </authorList>
    </citation>
    <scope>IDENTIFICATION</scope>
</reference>
<evidence type="ECO:0000313" key="18">
    <source>
        <dbReference type="WBParaSite" id="BXY_0488100.1"/>
    </source>
</evidence>
<dbReference type="InterPro" id="IPR001503">
    <property type="entry name" value="Glyco_trans_10"/>
</dbReference>
<keyword evidence="5 12" id="KW-0808">Transferase</keyword>
<sequence length="358" mass="42406">MFFMMCGSRSRRPRWQFLLCIGLGLLFIYWCSRVGYDSYYSRSLIKPSNSKIILAYTLFFDNERVYEPAEECEFKCLVTYDKGYLPHADLLIFHQWDIKFWDLPDSAAPKIFFTEESPMFKKFKYLFPPRKDAFNYIMSYMANSDVVWPYDHKAMYAGKKRTREEIRAIIAKKSKMALSARSNCATNSKREVLIGAMAKHVEVTTIGKCGREDCNWECLEREMESHHFYLAFENAVCEDYVTEKFYRFTSYIVPIVLRRHIIPKRIPSDVFIAVDDFQNVKELTDYLTYLTKNTTAYERYFDWAIRGDMAERYDKKDPGCRLCELAYKRPQKSIADFNSIINDTKYCDNTFVEKFIGI</sequence>
<dbReference type="InterPro" id="IPR031481">
    <property type="entry name" value="Glyco_tran_10_N"/>
</dbReference>
<dbReference type="OrthoDB" id="5912041at2759"/>
<evidence type="ECO:0000256" key="7">
    <source>
        <dbReference type="ARBA" id="ARBA00022968"/>
    </source>
</evidence>
<feature type="domain" description="Fucosyltransferase C-terminal" evidence="13">
    <location>
        <begin position="171"/>
        <end position="335"/>
    </location>
</feature>
<dbReference type="SUPFAM" id="SSF53756">
    <property type="entry name" value="UDP-Glycosyltransferase/glycogen phosphorylase"/>
    <property type="match status" value="1"/>
</dbReference>
<evidence type="ECO:0000256" key="3">
    <source>
        <dbReference type="ARBA" id="ARBA00008919"/>
    </source>
</evidence>
<keyword evidence="8" id="KW-1133">Transmembrane helix</keyword>
<dbReference type="FunFam" id="3.40.50.11660:FF:000002">
    <property type="entry name" value="Alpha-(1,3)-fucosyltransferase"/>
    <property type="match status" value="1"/>
</dbReference>
<dbReference type="PANTHER" id="PTHR48438">
    <property type="entry name" value="ALPHA-(1,3)-FUCOSYLTRANSFERASE C-RELATED"/>
    <property type="match status" value="1"/>
</dbReference>
<dbReference type="AlphaFoldDB" id="A0A1I7RVW8"/>
<dbReference type="InterPro" id="IPR038577">
    <property type="entry name" value="GT10-like_C_sf"/>
</dbReference>
<dbReference type="PANTHER" id="PTHR48438:SF1">
    <property type="entry name" value="ALPHA-(1,3)-FUCOSYLTRANSFERASE C-RELATED"/>
    <property type="match status" value="1"/>
</dbReference>
<dbReference type="Pfam" id="PF00852">
    <property type="entry name" value="Glyco_transf_10"/>
    <property type="match status" value="1"/>
</dbReference>
<keyword evidence="4 12" id="KW-0328">Glycosyltransferase</keyword>
<comment type="similarity">
    <text evidence="3 12">Belongs to the glycosyltransferase 10 family.</text>
</comment>
<dbReference type="Proteomes" id="UP000095284">
    <property type="component" value="Unplaced"/>
</dbReference>
<feature type="domain" description="Fucosyltransferase N-terminal" evidence="14">
    <location>
        <begin position="49"/>
        <end position="150"/>
    </location>
</feature>
<dbReference type="Proteomes" id="UP000582659">
    <property type="component" value="Unassembled WGS sequence"/>
</dbReference>
<dbReference type="GO" id="GO:0008417">
    <property type="term" value="F:fucosyltransferase activity"/>
    <property type="evidence" value="ECO:0007669"/>
    <property type="project" value="InterPro"/>
</dbReference>
<evidence type="ECO:0000256" key="12">
    <source>
        <dbReference type="RuleBase" id="RU003832"/>
    </source>
</evidence>